<dbReference type="PANTHER" id="PTHR36565">
    <property type="entry name" value="UPF0332 PROTEIN TM_1000"/>
    <property type="match status" value="1"/>
</dbReference>
<proteinExistence type="inferred from homology"/>
<name>A0A975BD67_9BACT</name>
<dbReference type="InterPro" id="IPR052226">
    <property type="entry name" value="UPF0332_toxin"/>
</dbReference>
<comment type="similarity">
    <text evidence="1">Belongs to the UPF0332 family.</text>
</comment>
<accession>A0A975BD67</accession>
<dbReference type="PANTHER" id="PTHR36565:SF1">
    <property type="entry name" value="UPF0332 PROTEIN TM_1000"/>
    <property type="match status" value="1"/>
</dbReference>
<organism evidence="3 4">
    <name type="scientific">Desulfonema limicola</name>
    <dbReference type="NCBI Taxonomy" id="45656"/>
    <lineage>
        <taxon>Bacteria</taxon>
        <taxon>Pseudomonadati</taxon>
        <taxon>Thermodesulfobacteriota</taxon>
        <taxon>Desulfobacteria</taxon>
        <taxon>Desulfobacterales</taxon>
        <taxon>Desulfococcaceae</taxon>
        <taxon>Desulfonema</taxon>
    </lineage>
</organism>
<dbReference type="Gene3D" id="1.20.120.330">
    <property type="entry name" value="Nucleotidyltransferases domain 2"/>
    <property type="match status" value="1"/>
</dbReference>
<gene>
    <name evidence="3" type="ORF">dnl_56950</name>
</gene>
<dbReference type="Pfam" id="PF05168">
    <property type="entry name" value="HEPN"/>
    <property type="match status" value="1"/>
</dbReference>
<dbReference type="AlphaFoldDB" id="A0A975BD67"/>
<sequence length="132" mass="15439">MNEDEKKALISYRMERAVESLSAAKLMLDNGMLTSAMNRIYYSMFYAVQSVLITKNASFSKHGQVKGYFNKEFVHKGIFSVSLGKIYNRVFEYRQKFDYIDFEIPTTDMVNEFVKHAKDFIGEVELFLKREA</sequence>
<protein>
    <submittedName>
        <fullName evidence="3">HEPN domain-containing protein</fullName>
    </submittedName>
</protein>
<evidence type="ECO:0000256" key="1">
    <source>
        <dbReference type="ARBA" id="ARBA00038248"/>
    </source>
</evidence>
<reference evidence="3" key="1">
    <citation type="journal article" date="2021" name="Microb. Physiol.">
        <title>Proteogenomic Insights into the Physiology of Marine, Sulfate-Reducing, Filamentous Desulfonema limicola and Desulfonema magnum.</title>
        <authorList>
            <person name="Schnaars V."/>
            <person name="Wohlbrand L."/>
            <person name="Scheve S."/>
            <person name="Hinrichs C."/>
            <person name="Reinhardt R."/>
            <person name="Rabus R."/>
        </authorList>
    </citation>
    <scope>NUCLEOTIDE SEQUENCE</scope>
    <source>
        <strain evidence="3">5ac10</strain>
    </source>
</reference>
<feature type="domain" description="HEPN" evidence="2">
    <location>
        <begin position="12"/>
        <end position="125"/>
    </location>
</feature>
<dbReference type="Proteomes" id="UP000663720">
    <property type="component" value="Chromosome"/>
</dbReference>
<dbReference type="InterPro" id="IPR007842">
    <property type="entry name" value="HEPN_dom"/>
</dbReference>
<dbReference type="KEGG" id="dli:dnl_56950"/>
<evidence type="ECO:0000259" key="2">
    <source>
        <dbReference type="Pfam" id="PF05168"/>
    </source>
</evidence>
<dbReference type="EMBL" id="CP061799">
    <property type="protein sequence ID" value="QTA83296.1"/>
    <property type="molecule type" value="Genomic_DNA"/>
</dbReference>
<evidence type="ECO:0000313" key="3">
    <source>
        <dbReference type="EMBL" id="QTA83296.1"/>
    </source>
</evidence>
<keyword evidence="4" id="KW-1185">Reference proteome</keyword>
<dbReference type="RefSeq" id="WP_207689127.1">
    <property type="nucleotide sequence ID" value="NZ_CP061799.1"/>
</dbReference>
<evidence type="ECO:0000313" key="4">
    <source>
        <dbReference type="Proteomes" id="UP000663720"/>
    </source>
</evidence>